<evidence type="ECO:0000313" key="3">
    <source>
        <dbReference type="Proteomes" id="UP001147695"/>
    </source>
</evidence>
<feature type="region of interest" description="Disordered" evidence="1">
    <location>
        <begin position="49"/>
        <end position="68"/>
    </location>
</feature>
<reference evidence="2" key="1">
    <citation type="submission" date="2022-12" db="EMBL/GenBank/DDBJ databases">
        <authorList>
            <person name="Petersen C."/>
        </authorList>
    </citation>
    <scope>NUCLEOTIDE SEQUENCE</scope>
    <source>
        <strain evidence="2">IBT 35673</strain>
    </source>
</reference>
<feature type="compositionally biased region" description="Basic and acidic residues" evidence="1">
    <location>
        <begin position="49"/>
        <end position="62"/>
    </location>
</feature>
<protein>
    <submittedName>
        <fullName evidence="2">Uncharacterized protein</fullName>
    </submittedName>
</protein>
<dbReference type="EMBL" id="JAPZBQ010000002">
    <property type="protein sequence ID" value="KAJ5346108.1"/>
    <property type="molecule type" value="Genomic_DNA"/>
</dbReference>
<sequence>MSAEIDKLRRLLAKEQSLREEEQRLRREDRENLAEEQRLRAEEQRLRAEEQRLRREDQEKTSKTSLPTFLDGLHNHLFLGLEVQQDKTQSTRGDPANATNKLRPRKLKAWDSFAKEQEEIWRLLMDSSLVEKDCLLLSTL</sequence>
<dbReference type="Proteomes" id="UP001147695">
    <property type="component" value="Unassembled WGS sequence"/>
</dbReference>
<feature type="region of interest" description="Disordered" evidence="1">
    <location>
        <begin position="19"/>
        <end position="41"/>
    </location>
</feature>
<evidence type="ECO:0000256" key="1">
    <source>
        <dbReference type="SAM" id="MobiDB-lite"/>
    </source>
</evidence>
<proteinExistence type="predicted"/>
<gene>
    <name evidence="2" type="ORF">N7452_004112</name>
</gene>
<evidence type="ECO:0000313" key="2">
    <source>
        <dbReference type="EMBL" id="KAJ5346108.1"/>
    </source>
</evidence>
<name>A0A9W9QXB0_PENBR</name>
<organism evidence="2 3">
    <name type="scientific">Penicillium brevicompactum</name>
    <dbReference type="NCBI Taxonomy" id="5074"/>
    <lineage>
        <taxon>Eukaryota</taxon>
        <taxon>Fungi</taxon>
        <taxon>Dikarya</taxon>
        <taxon>Ascomycota</taxon>
        <taxon>Pezizomycotina</taxon>
        <taxon>Eurotiomycetes</taxon>
        <taxon>Eurotiomycetidae</taxon>
        <taxon>Eurotiales</taxon>
        <taxon>Aspergillaceae</taxon>
        <taxon>Penicillium</taxon>
    </lineage>
</organism>
<dbReference type="AlphaFoldDB" id="A0A9W9QXB0"/>
<accession>A0A9W9QXB0</accession>
<comment type="caution">
    <text evidence="2">The sequence shown here is derived from an EMBL/GenBank/DDBJ whole genome shotgun (WGS) entry which is preliminary data.</text>
</comment>
<reference evidence="2" key="2">
    <citation type="journal article" date="2023" name="IMA Fungus">
        <title>Comparative genomic study of the Penicillium genus elucidates a diverse pangenome and 15 lateral gene transfer events.</title>
        <authorList>
            <person name="Petersen C."/>
            <person name="Sorensen T."/>
            <person name="Nielsen M.R."/>
            <person name="Sondergaard T.E."/>
            <person name="Sorensen J.L."/>
            <person name="Fitzpatrick D.A."/>
            <person name="Frisvad J.C."/>
            <person name="Nielsen K.L."/>
        </authorList>
    </citation>
    <scope>NUCLEOTIDE SEQUENCE</scope>
    <source>
        <strain evidence="2">IBT 35673</strain>
    </source>
</reference>